<dbReference type="Gene3D" id="2.10.70.10">
    <property type="entry name" value="Complement Module, domain 1"/>
    <property type="match status" value="4"/>
</dbReference>
<dbReference type="GeneID" id="109477002"/>
<dbReference type="Pfam" id="PF00059">
    <property type="entry name" value="Lectin_C"/>
    <property type="match status" value="1"/>
</dbReference>
<dbReference type="SMART" id="SM00181">
    <property type="entry name" value="EGF"/>
    <property type="match status" value="2"/>
</dbReference>
<evidence type="ECO:0000256" key="6">
    <source>
        <dbReference type="ARBA" id="ARBA00023180"/>
    </source>
</evidence>
<evidence type="ECO:0000313" key="14">
    <source>
        <dbReference type="RefSeq" id="XP_019633573.1"/>
    </source>
</evidence>
<feature type="compositionally biased region" description="Low complexity" evidence="9">
    <location>
        <begin position="472"/>
        <end position="492"/>
    </location>
</feature>
<feature type="disulfide bond" evidence="8">
    <location>
        <begin position="340"/>
        <end position="367"/>
    </location>
</feature>
<dbReference type="PROSITE" id="PS00615">
    <property type="entry name" value="C_TYPE_LECTIN_1"/>
    <property type="match status" value="1"/>
</dbReference>
<evidence type="ECO:0000256" key="1">
    <source>
        <dbReference type="ARBA" id="ARBA00022536"/>
    </source>
</evidence>
<feature type="disulfide bond" evidence="8">
    <location>
        <begin position="283"/>
        <end position="310"/>
    </location>
</feature>
<keyword evidence="3" id="KW-0732">Signal</keyword>
<dbReference type="InterPro" id="IPR018097">
    <property type="entry name" value="EGF_Ca-bd_CS"/>
</dbReference>
<dbReference type="CDD" id="cd00033">
    <property type="entry name" value="CCP"/>
    <property type="match status" value="4"/>
</dbReference>
<dbReference type="InterPro" id="IPR001881">
    <property type="entry name" value="EGF-like_Ca-bd_dom"/>
</dbReference>
<evidence type="ECO:0000256" key="7">
    <source>
        <dbReference type="PROSITE-ProRule" id="PRU00076"/>
    </source>
</evidence>
<dbReference type="InterPro" id="IPR001304">
    <property type="entry name" value="C-type_lectin-like"/>
</dbReference>
<reference evidence="14" key="1">
    <citation type="submission" date="2025-08" db="UniProtKB">
        <authorList>
            <consortium name="RefSeq"/>
        </authorList>
    </citation>
    <scope>IDENTIFICATION</scope>
    <source>
        <tissue evidence="14">Gonad</tissue>
    </source>
</reference>
<dbReference type="InterPro" id="IPR000742">
    <property type="entry name" value="EGF"/>
</dbReference>
<comment type="caution">
    <text evidence="7">Lacks conserved residue(s) required for the propagation of feature annotation.</text>
</comment>
<dbReference type="PROSITE" id="PS01186">
    <property type="entry name" value="EGF_2"/>
    <property type="match status" value="2"/>
</dbReference>
<dbReference type="SMART" id="SM00034">
    <property type="entry name" value="CLECT"/>
    <property type="match status" value="1"/>
</dbReference>
<organism evidence="13 14">
    <name type="scientific">Branchiostoma belcheri</name>
    <name type="common">Amphioxus</name>
    <dbReference type="NCBI Taxonomy" id="7741"/>
    <lineage>
        <taxon>Eukaryota</taxon>
        <taxon>Metazoa</taxon>
        <taxon>Chordata</taxon>
        <taxon>Cephalochordata</taxon>
        <taxon>Leptocardii</taxon>
        <taxon>Amphioxiformes</taxon>
        <taxon>Branchiostomatidae</taxon>
        <taxon>Branchiostoma</taxon>
    </lineage>
</organism>
<accession>A0A6P4ZA71</accession>
<dbReference type="Proteomes" id="UP000515135">
    <property type="component" value="Unplaced"/>
</dbReference>
<dbReference type="PROSITE" id="PS50026">
    <property type="entry name" value="EGF_3"/>
    <property type="match status" value="2"/>
</dbReference>
<dbReference type="SUPFAM" id="SSF57196">
    <property type="entry name" value="EGF/Laminin"/>
    <property type="match status" value="2"/>
</dbReference>
<evidence type="ECO:0000259" key="12">
    <source>
        <dbReference type="PROSITE" id="PS50923"/>
    </source>
</evidence>
<evidence type="ECO:0000256" key="5">
    <source>
        <dbReference type="ARBA" id="ARBA00023157"/>
    </source>
</evidence>
<dbReference type="OrthoDB" id="441660at2759"/>
<dbReference type="PROSITE" id="PS50041">
    <property type="entry name" value="C_TYPE_LECTIN_2"/>
    <property type="match status" value="1"/>
</dbReference>
<dbReference type="InterPro" id="IPR016186">
    <property type="entry name" value="C-type_lectin-like/link_sf"/>
</dbReference>
<dbReference type="Gene3D" id="3.10.100.10">
    <property type="entry name" value="Mannose-Binding Protein A, subunit A"/>
    <property type="match status" value="1"/>
</dbReference>
<dbReference type="Pfam" id="PF07645">
    <property type="entry name" value="EGF_CA"/>
    <property type="match status" value="2"/>
</dbReference>
<feature type="domain" description="EGF-like" evidence="10">
    <location>
        <begin position="410"/>
        <end position="449"/>
    </location>
</feature>
<evidence type="ECO:0000256" key="4">
    <source>
        <dbReference type="ARBA" id="ARBA00022737"/>
    </source>
</evidence>
<evidence type="ECO:0000256" key="3">
    <source>
        <dbReference type="ARBA" id="ARBA00022729"/>
    </source>
</evidence>
<evidence type="ECO:0000313" key="13">
    <source>
        <dbReference type="Proteomes" id="UP000515135"/>
    </source>
</evidence>
<dbReference type="InterPro" id="IPR035976">
    <property type="entry name" value="Sushi/SCR/CCP_sf"/>
</dbReference>
<evidence type="ECO:0000256" key="9">
    <source>
        <dbReference type="SAM" id="MobiDB-lite"/>
    </source>
</evidence>
<dbReference type="SMART" id="SM00179">
    <property type="entry name" value="EGF_CA"/>
    <property type="match status" value="2"/>
</dbReference>
<dbReference type="InterPro" id="IPR016187">
    <property type="entry name" value="CTDL_fold"/>
</dbReference>
<feature type="domain" description="Sushi" evidence="12">
    <location>
        <begin position="313"/>
        <end position="369"/>
    </location>
</feature>
<gene>
    <name evidence="14" type="primary">LOC109477002</name>
</gene>
<dbReference type="RefSeq" id="XP_019633573.1">
    <property type="nucleotide sequence ID" value="XM_019778014.1"/>
</dbReference>
<keyword evidence="1 7" id="KW-0245">EGF-like domain</keyword>
<name>A0A6P4ZA71_BRABE</name>
<evidence type="ECO:0000256" key="2">
    <source>
        <dbReference type="ARBA" id="ARBA00022659"/>
    </source>
</evidence>
<dbReference type="InterPro" id="IPR049883">
    <property type="entry name" value="NOTCH1_EGF-like"/>
</dbReference>
<feature type="domain" description="Sushi" evidence="12">
    <location>
        <begin position="182"/>
        <end position="246"/>
    </location>
</feature>
<dbReference type="SMART" id="SM00032">
    <property type="entry name" value="CCP"/>
    <property type="match status" value="4"/>
</dbReference>
<keyword evidence="13" id="KW-1185">Reference proteome</keyword>
<feature type="domain" description="EGF-like" evidence="10">
    <location>
        <begin position="369"/>
        <end position="409"/>
    </location>
</feature>
<dbReference type="KEGG" id="bbel:109477002"/>
<evidence type="ECO:0000259" key="11">
    <source>
        <dbReference type="PROSITE" id="PS50041"/>
    </source>
</evidence>
<dbReference type="FunFam" id="2.10.25.10:FF:000038">
    <property type="entry name" value="Fibrillin 2"/>
    <property type="match status" value="2"/>
</dbReference>
<dbReference type="CDD" id="cd00054">
    <property type="entry name" value="EGF_CA"/>
    <property type="match status" value="2"/>
</dbReference>
<feature type="compositionally biased region" description="Low complexity" evidence="9">
    <location>
        <begin position="499"/>
        <end position="514"/>
    </location>
</feature>
<dbReference type="SUPFAM" id="SSF57535">
    <property type="entry name" value="Complement control module/SCR domain"/>
    <property type="match status" value="4"/>
</dbReference>
<evidence type="ECO:0000256" key="8">
    <source>
        <dbReference type="PROSITE-ProRule" id="PRU00302"/>
    </source>
</evidence>
<dbReference type="SUPFAM" id="SSF56436">
    <property type="entry name" value="C-type lectin-like"/>
    <property type="match status" value="1"/>
</dbReference>
<feature type="disulfide bond" evidence="8">
    <location>
        <begin position="217"/>
        <end position="244"/>
    </location>
</feature>
<proteinExistence type="predicted"/>
<dbReference type="InterPro" id="IPR018378">
    <property type="entry name" value="C-type_lectin_CS"/>
</dbReference>
<dbReference type="PANTHER" id="PTHR46393">
    <property type="entry name" value="SUSHI DOMAIN-CONTAINING PROTEIN"/>
    <property type="match status" value="1"/>
</dbReference>
<keyword evidence="6" id="KW-0325">Glycoprotein</keyword>
<feature type="domain" description="Sushi" evidence="12">
    <location>
        <begin position="1"/>
        <end position="44"/>
    </location>
</feature>
<dbReference type="AlphaFoldDB" id="A0A6P4ZA71"/>
<dbReference type="PROSITE" id="PS00010">
    <property type="entry name" value="ASX_HYDROXYL"/>
    <property type="match status" value="2"/>
</dbReference>
<dbReference type="InterPro" id="IPR000152">
    <property type="entry name" value="EGF-type_Asp/Asn_hydroxyl_site"/>
</dbReference>
<keyword evidence="4" id="KW-0677">Repeat</keyword>
<feature type="disulfide bond" evidence="8">
    <location>
        <begin position="15"/>
        <end position="42"/>
    </location>
</feature>
<feature type="region of interest" description="Disordered" evidence="9">
    <location>
        <begin position="472"/>
        <end position="526"/>
    </location>
</feature>
<dbReference type="PANTHER" id="PTHR46393:SF7">
    <property type="entry name" value="COMPLEMENT C2"/>
    <property type="match status" value="1"/>
</dbReference>
<dbReference type="PROSITE" id="PS50923">
    <property type="entry name" value="SUSHI"/>
    <property type="match status" value="4"/>
</dbReference>
<feature type="domain" description="Sushi" evidence="12">
    <location>
        <begin position="247"/>
        <end position="312"/>
    </location>
</feature>
<feature type="domain" description="C-type lectin" evidence="11">
    <location>
        <begin position="55"/>
        <end position="179"/>
    </location>
</feature>
<evidence type="ECO:0000259" key="10">
    <source>
        <dbReference type="PROSITE" id="PS50026"/>
    </source>
</evidence>
<dbReference type="CDD" id="cd00037">
    <property type="entry name" value="CLECT"/>
    <property type="match status" value="1"/>
</dbReference>
<dbReference type="PROSITE" id="PS01187">
    <property type="entry name" value="EGF_CA"/>
    <property type="match status" value="1"/>
</dbReference>
<dbReference type="InterPro" id="IPR000436">
    <property type="entry name" value="Sushi_SCR_CCP_dom"/>
</dbReference>
<protein>
    <submittedName>
        <fullName evidence="14">E-selectin-like</fullName>
    </submittedName>
</protein>
<keyword evidence="2 8" id="KW-0768">Sushi</keyword>
<sequence length="809" mass="86935">MSGGHHYGDVVTFQCSSGFVPVGSSERTCQADQTWSGTDFSCHRPCQREYILFEAEGTCLKFADDRETYQGSRDSCREYGNGGKLVVIKTPAMDEFIETNLRNMGRNDSDGETWIGLDNLTDQGNFVWSDGSVLSTQDYQNWGIGQPDIDAERCVEIWPQSGYKWNNIPCHDSNYYICQKAVKCARPTAPENGAMTPSGSQQDPVKFFYQDTAEFSCNAGYGLTGQTSISCREDGSWSSGVPTCTAVPCPQPTVPVNGEMTSGSDPDHDMVNFTFQDTVSFTCDLGYDLVGAESVTCQADSTWSDSFPTCTPVQCPMPETPANGAMTGLNFYQDVLEFTCESGYDLIGEAWATCHADRTWSARAPTCTDINECVVSPWICGRNSACVNLDGSFDCKCLAGYEMGPGGCQDIDECSSKVTCSEDTFCVNDPGTYHCVCREGFTGDGVTCTEIVTTSTPASLTTVQSTTMTAVTPTTGKYTSPPTPTPTTTTTTDSIQRSTSPNTPFKTTTATTQPGDAMEPDGKTTEPFPTSTVTLISHEPPKSSSLPVSEATTADLQLDDPGKLLEQLFPSGDSPSDDGKVDSTTCTEAMKTLAKLSRTPSAKDSTDKMVTIFNTVVTMCGTLPLDAQAEGGYVVGAMTDSIMQSVLEGASMKELAPKASAVVDTVASLMESGGSETVVDDEDDVIALSRLPPRKRDEFQKQMEKKRQQKQKQQWALQREVTQRLQKDLDNMADALLGSVDSGERVELGSKAVQMVLDKSSGGRLGGAAVAAHAGRVTFPHAHALYNGGIIGDVEMKVENAVTWCGVST</sequence>
<dbReference type="Pfam" id="PF00084">
    <property type="entry name" value="Sushi"/>
    <property type="match status" value="4"/>
</dbReference>
<keyword evidence="5 8" id="KW-1015">Disulfide bond</keyword>
<dbReference type="GO" id="GO:0005509">
    <property type="term" value="F:calcium ion binding"/>
    <property type="evidence" value="ECO:0007669"/>
    <property type="project" value="InterPro"/>
</dbReference>
<dbReference type="Gene3D" id="2.10.25.10">
    <property type="entry name" value="Laminin"/>
    <property type="match status" value="2"/>
</dbReference>